<evidence type="ECO:0000256" key="1">
    <source>
        <dbReference type="ARBA" id="ARBA00004123"/>
    </source>
</evidence>
<evidence type="ECO:0000256" key="6">
    <source>
        <dbReference type="ARBA" id="ARBA00022454"/>
    </source>
</evidence>
<keyword evidence="6" id="KW-0158">Chromosome</keyword>
<gene>
    <name evidence="17" type="ORF">WICMUC_002117</name>
</gene>
<comment type="subunit">
    <text evidence="16">Component of the DASH complex consisting of ASK1, DAD1, DAD2, DAD3, DAD4, DAM1, DUO1, HSK3, SPC19 and SPC34, with a stoichiometry of one copy of each subunit per complex. Multiple DASH complexes oligomerize to form a ring that encircles spindle microtubules and organizes the rod-like NDC80 complexes of the outer kinetochore. DASH complex oligomerization strengthens microtubule attachments. On cytoplasmic microtubules, DASH complexes appear to form patches instead of rings.</text>
</comment>
<keyword evidence="9" id="KW-0131">Cell cycle</keyword>
<keyword evidence="9" id="KW-0132">Cell division</keyword>
<keyword evidence="14" id="KW-0137">Centromere</keyword>
<keyword evidence="11" id="KW-0995">Kinetochore</keyword>
<evidence type="ECO:0000256" key="7">
    <source>
        <dbReference type="ARBA" id="ARBA00022490"/>
    </source>
</evidence>
<keyword evidence="12" id="KW-0206">Cytoskeleton</keyword>
<keyword evidence="7" id="KW-0963">Cytoplasm</keyword>
<evidence type="ECO:0000256" key="10">
    <source>
        <dbReference type="ARBA" id="ARBA00022829"/>
    </source>
</evidence>
<dbReference type="Proteomes" id="UP000769528">
    <property type="component" value="Unassembled WGS sequence"/>
</dbReference>
<accession>A0A9P8PRC0</accession>
<evidence type="ECO:0000256" key="16">
    <source>
        <dbReference type="ARBA" id="ARBA00046633"/>
    </source>
</evidence>
<evidence type="ECO:0000313" key="18">
    <source>
        <dbReference type="Proteomes" id="UP000769528"/>
    </source>
</evidence>
<dbReference type="Pfam" id="PF08287">
    <property type="entry name" value="DASH_Spc19"/>
    <property type="match status" value="1"/>
</dbReference>
<evidence type="ECO:0000256" key="9">
    <source>
        <dbReference type="ARBA" id="ARBA00022776"/>
    </source>
</evidence>
<dbReference type="EMBL" id="JAEUBF010000666">
    <property type="protein sequence ID" value="KAH3676240.1"/>
    <property type="molecule type" value="Genomic_DNA"/>
</dbReference>
<reference evidence="17" key="2">
    <citation type="submission" date="2021-01" db="EMBL/GenBank/DDBJ databases">
        <authorList>
            <person name="Schikora-Tamarit M.A."/>
        </authorList>
    </citation>
    <scope>NUCLEOTIDE SEQUENCE</scope>
    <source>
        <strain evidence="17">CBS6341</strain>
    </source>
</reference>
<evidence type="ECO:0000256" key="14">
    <source>
        <dbReference type="ARBA" id="ARBA00023328"/>
    </source>
</evidence>
<comment type="caution">
    <text evidence="17">The sequence shown here is derived from an EMBL/GenBank/DDBJ whole genome shotgun (WGS) entry which is preliminary data.</text>
</comment>
<proteinExistence type="inferred from homology"/>
<evidence type="ECO:0000313" key="17">
    <source>
        <dbReference type="EMBL" id="KAH3676240.1"/>
    </source>
</evidence>
<evidence type="ECO:0000256" key="5">
    <source>
        <dbReference type="ARBA" id="ARBA00016329"/>
    </source>
</evidence>
<organism evidence="17 18">
    <name type="scientific">Wickerhamomyces mucosus</name>
    <dbReference type="NCBI Taxonomy" id="1378264"/>
    <lineage>
        <taxon>Eukaryota</taxon>
        <taxon>Fungi</taxon>
        <taxon>Dikarya</taxon>
        <taxon>Ascomycota</taxon>
        <taxon>Saccharomycotina</taxon>
        <taxon>Saccharomycetes</taxon>
        <taxon>Phaffomycetales</taxon>
        <taxon>Wickerhamomycetaceae</taxon>
        <taxon>Wickerhamomyces</taxon>
    </lineage>
</organism>
<keyword evidence="8" id="KW-0493">Microtubule</keyword>
<evidence type="ECO:0000256" key="15">
    <source>
        <dbReference type="ARBA" id="ARBA00032583"/>
    </source>
</evidence>
<dbReference type="PANTHER" id="PTHR28262:SF1">
    <property type="entry name" value="DASH COMPLEX SUBUNIT SPC19"/>
    <property type="match status" value="1"/>
</dbReference>
<dbReference type="OrthoDB" id="3981079at2759"/>
<keyword evidence="13" id="KW-0539">Nucleus</keyword>
<dbReference type="GO" id="GO:0042729">
    <property type="term" value="C:DASH complex"/>
    <property type="evidence" value="ECO:0007669"/>
    <property type="project" value="InterPro"/>
</dbReference>
<name>A0A9P8PRC0_9ASCO</name>
<dbReference type="InterPro" id="IPR013251">
    <property type="entry name" value="DASH_Spc19"/>
</dbReference>
<comment type="similarity">
    <text evidence="4">Belongs to the DASH complex SPC19 family.</text>
</comment>
<evidence type="ECO:0000256" key="2">
    <source>
        <dbReference type="ARBA" id="ARBA00004186"/>
    </source>
</evidence>
<reference evidence="17" key="1">
    <citation type="journal article" date="2021" name="Open Biol.">
        <title>Shared evolutionary footprints suggest mitochondrial oxidative damage underlies multiple complex I losses in fungi.</title>
        <authorList>
            <person name="Schikora-Tamarit M.A."/>
            <person name="Marcet-Houben M."/>
            <person name="Nosek J."/>
            <person name="Gabaldon T."/>
        </authorList>
    </citation>
    <scope>NUCLEOTIDE SEQUENCE</scope>
    <source>
        <strain evidence="17">CBS6341</strain>
    </source>
</reference>
<keyword evidence="9" id="KW-0498">Mitosis</keyword>
<evidence type="ECO:0000256" key="11">
    <source>
        <dbReference type="ARBA" id="ARBA00022838"/>
    </source>
</evidence>
<keyword evidence="18" id="KW-1185">Reference proteome</keyword>
<protein>
    <recommendedName>
        <fullName evidence="5">DASH complex subunit SPC19</fullName>
    </recommendedName>
    <alternativeName>
        <fullName evidence="15">Outer kinetochore protein SPC19</fullName>
    </alternativeName>
</protein>
<sequence>MYSHQSTLNSCNNSLTTSVNLLNNSINSLDLISEDFQRLTSILDQKRIFTLIPEYDIITTKSSLSFEIEPKISKIVEIINNKLSKLERKNLNLISKIQLNSVRIDNFQNENNKINLQDLEQDNIQGSEEDLIKLRQLKLKKDRLKYKLSGINLQNKKSRLLGK</sequence>
<evidence type="ECO:0000256" key="13">
    <source>
        <dbReference type="ARBA" id="ARBA00023242"/>
    </source>
</evidence>
<evidence type="ECO:0000256" key="12">
    <source>
        <dbReference type="ARBA" id="ARBA00023212"/>
    </source>
</evidence>
<comment type="subcellular location">
    <subcellularLocation>
        <location evidence="3">Chromosome</location>
        <location evidence="3">Centromere</location>
        <location evidence="3">Kinetochore</location>
    </subcellularLocation>
    <subcellularLocation>
        <location evidence="2">Cytoplasm</location>
        <location evidence="2">Cytoskeleton</location>
        <location evidence="2">Spindle</location>
    </subcellularLocation>
    <subcellularLocation>
        <location evidence="1">Nucleus</location>
    </subcellularLocation>
</comment>
<dbReference type="GO" id="GO:0005876">
    <property type="term" value="C:spindle microtubule"/>
    <property type="evidence" value="ECO:0007669"/>
    <property type="project" value="InterPro"/>
</dbReference>
<dbReference type="AlphaFoldDB" id="A0A9P8PRC0"/>
<dbReference type="PANTHER" id="PTHR28262">
    <property type="entry name" value="DASH COMPLEX SUBUNIT SPC19"/>
    <property type="match status" value="1"/>
</dbReference>
<keyword evidence="10" id="KW-0159">Chromosome partition</keyword>
<evidence type="ECO:0000256" key="3">
    <source>
        <dbReference type="ARBA" id="ARBA00004629"/>
    </source>
</evidence>
<dbReference type="GO" id="GO:0008608">
    <property type="term" value="P:attachment of spindle microtubules to kinetochore"/>
    <property type="evidence" value="ECO:0007669"/>
    <property type="project" value="InterPro"/>
</dbReference>
<evidence type="ECO:0000256" key="8">
    <source>
        <dbReference type="ARBA" id="ARBA00022701"/>
    </source>
</evidence>
<evidence type="ECO:0000256" key="4">
    <source>
        <dbReference type="ARBA" id="ARBA00008952"/>
    </source>
</evidence>